<proteinExistence type="predicted"/>
<evidence type="ECO:0000313" key="3">
    <source>
        <dbReference type="Proteomes" id="UP000887566"/>
    </source>
</evidence>
<evidence type="ECO:0000256" key="2">
    <source>
        <dbReference type="SAM" id="Phobius"/>
    </source>
</evidence>
<keyword evidence="2" id="KW-0472">Membrane</keyword>
<feature type="region of interest" description="Disordered" evidence="1">
    <location>
        <begin position="84"/>
        <end position="112"/>
    </location>
</feature>
<keyword evidence="2" id="KW-0812">Transmembrane</keyword>
<evidence type="ECO:0000313" key="4">
    <source>
        <dbReference type="WBParaSite" id="PSAMB.scaffold5375size11838.g26471.t1"/>
    </source>
</evidence>
<reference evidence="4" key="1">
    <citation type="submission" date="2022-11" db="UniProtKB">
        <authorList>
            <consortium name="WormBaseParasite"/>
        </authorList>
    </citation>
    <scope>IDENTIFICATION</scope>
</reference>
<accession>A0A914WV68</accession>
<keyword evidence="2" id="KW-1133">Transmembrane helix</keyword>
<dbReference type="Proteomes" id="UP000887566">
    <property type="component" value="Unplaced"/>
</dbReference>
<dbReference type="WBParaSite" id="PSAMB.scaffold5375size11838.g26471.t1">
    <property type="protein sequence ID" value="PSAMB.scaffold5375size11838.g26471.t1"/>
    <property type="gene ID" value="PSAMB.scaffold5375size11838.g26471"/>
</dbReference>
<name>A0A914WV68_9BILA</name>
<evidence type="ECO:0000256" key="1">
    <source>
        <dbReference type="SAM" id="MobiDB-lite"/>
    </source>
</evidence>
<protein>
    <submittedName>
        <fullName evidence="4">Uncharacterized protein</fullName>
    </submittedName>
</protein>
<organism evidence="3 4">
    <name type="scientific">Plectus sambesii</name>
    <dbReference type="NCBI Taxonomy" id="2011161"/>
    <lineage>
        <taxon>Eukaryota</taxon>
        <taxon>Metazoa</taxon>
        <taxon>Ecdysozoa</taxon>
        <taxon>Nematoda</taxon>
        <taxon>Chromadorea</taxon>
        <taxon>Plectida</taxon>
        <taxon>Plectina</taxon>
        <taxon>Plectoidea</taxon>
        <taxon>Plectidae</taxon>
        <taxon>Plectus</taxon>
    </lineage>
</organism>
<dbReference type="AlphaFoldDB" id="A0A914WV68"/>
<keyword evidence="3" id="KW-1185">Reference proteome</keyword>
<feature type="transmembrane region" description="Helical" evidence="2">
    <location>
        <begin position="49"/>
        <end position="69"/>
    </location>
</feature>
<feature type="compositionally biased region" description="Polar residues" evidence="1">
    <location>
        <begin position="84"/>
        <end position="95"/>
    </location>
</feature>
<sequence>MSDTIVKFQKDLDCCGFMNHGKPKFYVACNTNDTIVNCSEALIAAFYPMVPSMLLAAANIIIAIVLIIFELPSQLRELSCCNKLSDSEQNSNNSDISEHDVMLVNRQANSSS</sequence>